<accession>A0AAN9J8M1</accession>
<evidence type="ECO:0000256" key="1">
    <source>
        <dbReference type="SAM" id="MobiDB-lite"/>
    </source>
</evidence>
<evidence type="ECO:0000313" key="3">
    <source>
        <dbReference type="Proteomes" id="UP001359559"/>
    </source>
</evidence>
<dbReference type="AlphaFoldDB" id="A0AAN9J8M1"/>
<feature type="compositionally biased region" description="Basic and acidic residues" evidence="1">
    <location>
        <begin position="42"/>
        <end position="61"/>
    </location>
</feature>
<dbReference type="EMBL" id="JAYKXN010000004">
    <property type="protein sequence ID" value="KAK7294188.1"/>
    <property type="molecule type" value="Genomic_DNA"/>
</dbReference>
<reference evidence="2 3" key="1">
    <citation type="submission" date="2024-01" db="EMBL/GenBank/DDBJ databases">
        <title>The genomes of 5 underutilized Papilionoideae crops provide insights into root nodulation and disease resistance.</title>
        <authorList>
            <person name="Yuan L."/>
        </authorList>
    </citation>
    <scope>NUCLEOTIDE SEQUENCE [LARGE SCALE GENOMIC DNA]</scope>
    <source>
        <strain evidence="2">LY-2023</strain>
        <tissue evidence="2">Leaf</tissue>
    </source>
</reference>
<proteinExistence type="predicted"/>
<evidence type="ECO:0000313" key="2">
    <source>
        <dbReference type="EMBL" id="KAK7294188.1"/>
    </source>
</evidence>
<gene>
    <name evidence="2" type="ORF">RJT34_17073</name>
</gene>
<sequence>MGTQGRHQKDGDGAWRWNGGDMVSWVGGDVGEGRAFCMLGDLEKKNEKDEGGRRVRSFGKEEENEGVLG</sequence>
<organism evidence="2 3">
    <name type="scientific">Clitoria ternatea</name>
    <name type="common">Butterfly pea</name>
    <dbReference type="NCBI Taxonomy" id="43366"/>
    <lineage>
        <taxon>Eukaryota</taxon>
        <taxon>Viridiplantae</taxon>
        <taxon>Streptophyta</taxon>
        <taxon>Embryophyta</taxon>
        <taxon>Tracheophyta</taxon>
        <taxon>Spermatophyta</taxon>
        <taxon>Magnoliopsida</taxon>
        <taxon>eudicotyledons</taxon>
        <taxon>Gunneridae</taxon>
        <taxon>Pentapetalae</taxon>
        <taxon>rosids</taxon>
        <taxon>fabids</taxon>
        <taxon>Fabales</taxon>
        <taxon>Fabaceae</taxon>
        <taxon>Papilionoideae</taxon>
        <taxon>50 kb inversion clade</taxon>
        <taxon>NPAAA clade</taxon>
        <taxon>indigoferoid/millettioid clade</taxon>
        <taxon>Phaseoleae</taxon>
        <taxon>Clitoria</taxon>
    </lineage>
</organism>
<comment type="caution">
    <text evidence="2">The sequence shown here is derived from an EMBL/GenBank/DDBJ whole genome shotgun (WGS) entry which is preliminary data.</text>
</comment>
<feature type="region of interest" description="Disordered" evidence="1">
    <location>
        <begin position="42"/>
        <end position="69"/>
    </location>
</feature>
<dbReference type="Proteomes" id="UP001359559">
    <property type="component" value="Unassembled WGS sequence"/>
</dbReference>
<name>A0AAN9J8M1_CLITE</name>
<protein>
    <submittedName>
        <fullName evidence="2">Uncharacterized protein</fullName>
    </submittedName>
</protein>
<keyword evidence="3" id="KW-1185">Reference proteome</keyword>